<organism evidence="1 2">
    <name type="scientific">Dreissena polymorpha</name>
    <name type="common">Zebra mussel</name>
    <name type="synonym">Mytilus polymorpha</name>
    <dbReference type="NCBI Taxonomy" id="45954"/>
    <lineage>
        <taxon>Eukaryota</taxon>
        <taxon>Metazoa</taxon>
        <taxon>Spiralia</taxon>
        <taxon>Lophotrochozoa</taxon>
        <taxon>Mollusca</taxon>
        <taxon>Bivalvia</taxon>
        <taxon>Autobranchia</taxon>
        <taxon>Heteroconchia</taxon>
        <taxon>Euheterodonta</taxon>
        <taxon>Imparidentia</taxon>
        <taxon>Neoheterodontei</taxon>
        <taxon>Myida</taxon>
        <taxon>Dreissenoidea</taxon>
        <taxon>Dreissenidae</taxon>
        <taxon>Dreissena</taxon>
    </lineage>
</organism>
<evidence type="ECO:0000313" key="1">
    <source>
        <dbReference type="EMBL" id="KAH3821776.1"/>
    </source>
</evidence>
<sequence>MRSLKNTGCLSRGSGYNEVMQNCWTLQDYTELAYTSPQHKAVSKEMLLISINEDMDCNVLTLHS</sequence>
<reference evidence="1" key="2">
    <citation type="submission" date="2020-11" db="EMBL/GenBank/DDBJ databases">
        <authorList>
            <person name="McCartney M.A."/>
            <person name="Auch B."/>
            <person name="Kono T."/>
            <person name="Mallez S."/>
            <person name="Becker A."/>
            <person name="Gohl D.M."/>
            <person name="Silverstein K.A.T."/>
            <person name="Koren S."/>
            <person name="Bechman K.B."/>
            <person name="Herman A."/>
            <person name="Abrahante J.E."/>
            <person name="Garbe J."/>
        </authorList>
    </citation>
    <scope>NUCLEOTIDE SEQUENCE</scope>
    <source>
        <strain evidence="1">Duluth1</strain>
        <tissue evidence="1">Whole animal</tissue>
    </source>
</reference>
<accession>A0A9D4GQJ6</accession>
<evidence type="ECO:0000313" key="2">
    <source>
        <dbReference type="Proteomes" id="UP000828390"/>
    </source>
</evidence>
<name>A0A9D4GQJ6_DREPO</name>
<reference evidence="1" key="1">
    <citation type="journal article" date="2019" name="bioRxiv">
        <title>The Genome of the Zebra Mussel, Dreissena polymorpha: A Resource for Invasive Species Research.</title>
        <authorList>
            <person name="McCartney M.A."/>
            <person name="Auch B."/>
            <person name="Kono T."/>
            <person name="Mallez S."/>
            <person name="Zhang Y."/>
            <person name="Obille A."/>
            <person name="Becker A."/>
            <person name="Abrahante J.E."/>
            <person name="Garbe J."/>
            <person name="Badalamenti J.P."/>
            <person name="Herman A."/>
            <person name="Mangelson H."/>
            <person name="Liachko I."/>
            <person name="Sullivan S."/>
            <person name="Sone E.D."/>
            <person name="Koren S."/>
            <person name="Silverstein K.A.T."/>
            <person name="Beckman K.B."/>
            <person name="Gohl D.M."/>
        </authorList>
    </citation>
    <scope>NUCLEOTIDE SEQUENCE</scope>
    <source>
        <strain evidence="1">Duluth1</strain>
        <tissue evidence="1">Whole animal</tissue>
    </source>
</reference>
<keyword evidence="2" id="KW-1185">Reference proteome</keyword>
<gene>
    <name evidence="1" type="ORF">DPMN_123544</name>
</gene>
<comment type="caution">
    <text evidence="1">The sequence shown here is derived from an EMBL/GenBank/DDBJ whole genome shotgun (WGS) entry which is preliminary data.</text>
</comment>
<dbReference type="AlphaFoldDB" id="A0A9D4GQJ6"/>
<dbReference type="Proteomes" id="UP000828390">
    <property type="component" value="Unassembled WGS sequence"/>
</dbReference>
<dbReference type="EMBL" id="JAIWYP010000005">
    <property type="protein sequence ID" value="KAH3821776.1"/>
    <property type="molecule type" value="Genomic_DNA"/>
</dbReference>
<protein>
    <submittedName>
        <fullName evidence="1">Uncharacterized protein</fullName>
    </submittedName>
</protein>
<proteinExistence type="predicted"/>